<keyword evidence="3" id="KW-1003">Cell membrane</keyword>
<evidence type="ECO:0000313" key="13">
    <source>
        <dbReference type="Proteomes" id="UP000295536"/>
    </source>
</evidence>
<evidence type="ECO:0000313" key="14">
    <source>
        <dbReference type="Proteomes" id="UP000315577"/>
    </source>
</evidence>
<feature type="transmembrane region" description="Helical" evidence="9">
    <location>
        <begin position="48"/>
        <end position="66"/>
    </location>
</feature>
<keyword evidence="7 9" id="KW-0472">Membrane</keyword>
<evidence type="ECO:0000256" key="7">
    <source>
        <dbReference type="ARBA" id="ARBA00023136"/>
    </source>
</evidence>
<sequence length="176" mass="19852">MLDRWMDRLCRMLDGVLVLVLAAMVVMVFANVVLRYAFDSGLTLSEELSRWLFVWLVFVGAALAVRDRAHMGVDLLVAWLPRWLQRVVLLVGHALMLWVTWLLLQGSWAQTRINWDTTAPVTGWSVAWLYAAGLVFAVLSGLWLLMDAWRLLAGRLSLADWHPQTTAPGHGQGDAQ</sequence>
<dbReference type="GO" id="GO:0015740">
    <property type="term" value="P:C4-dicarboxylate transport"/>
    <property type="evidence" value="ECO:0007669"/>
    <property type="project" value="TreeGrafter"/>
</dbReference>
<feature type="domain" description="Tripartite ATP-independent periplasmic transporters DctQ component" evidence="10">
    <location>
        <begin position="24"/>
        <end position="153"/>
    </location>
</feature>
<keyword evidence="5 9" id="KW-0812">Transmembrane</keyword>
<keyword evidence="4 9" id="KW-0997">Cell inner membrane</keyword>
<dbReference type="GO" id="GO:0022857">
    <property type="term" value="F:transmembrane transporter activity"/>
    <property type="evidence" value="ECO:0007669"/>
    <property type="project" value="UniProtKB-UniRule"/>
</dbReference>
<dbReference type="InterPro" id="IPR055348">
    <property type="entry name" value="DctQ"/>
</dbReference>
<dbReference type="PANTHER" id="PTHR35011:SF2">
    <property type="entry name" value="2,3-DIKETO-L-GULONATE TRAP TRANSPORTER SMALL PERMEASE PROTEIN YIAM"/>
    <property type="match status" value="1"/>
</dbReference>
<dbReference type="InterPro" id="IPR007387">
    <property type="entry name" value="TRAP_DctQ"/>
</dbReference>
<dbReference type="GO" id="GO:0005886">
    <property type="term" value="C:plasma membrane"/>
    <property type="evidence" value="ECO:0007669"/>
    <property type="project" value="UniProtKB-SubCell"/>
</dbReference>
<evidence type="ECO:0000256" key="4">
    <source>
        <dbReference type="ARBA" id="ARBA00022519"/>
    </source>
</evidence>
<evidence type="ECO:0000256" key="3">
    <source>
        <dbReference type="ARBA" id="ARBA00022475"/>
    </source>
</evidence>
<evidence type="ECO:0000256" key="8">
    <source>
        <dbReference type="ARBA" id="ARBA00038436"/>
    </source>
</evidence>
<comment type="function">
    <text evidence="9">Part of the tripartite ATP-independent periplasmic (TRAP) transport system.</text>
</comment>
<evidence type="ECO:0000256" key="2">
    <source>
        <dbReference type="ARBA" id="ARBA00022448"/>
    </source>
</evidence>
<accession>A0A4R3LKE7</accession>
<evidence type="ECO:0000313" key="11">
    <source>
        <dbReference type="EMBL" id="TCT00006.1"/>
    </source>
</evidence>
<keyword evidence="2 9" id="KW-0813">Transport</keyword>
<keyword evidence="14" id="KW-1185">Reference proteome</keyword>
<feature type="transmembrane region" description="Helical" evidence="9">
    <location>
        <begin position="124"/>
        <end position="145"/>
    </location>
</feature>
<dbReference type="PANTHER" id="PTHR35011">
    <property type="entry name" value="2,3-DIKETO-L-GULONATE TRAP TRANSPORTER SMALL PERMEASE PROTEIN YIAM"/>
    <property type="match status" value="1"/>
</dbReference>
<gene>
    <name evidence="12" type="primary">yiaM</name>
    <name evidence="11" type="ORF">EDC36_101281</name>
    <name evidence="12" type="ORF">Tigna_02307</name>
</gene>
<comment type="subcellular location">
    <subcellularLocation>
        <location evidence="1 9">Cell inner membrane</location>
        <topology evidence="1 9">Multi-pass membrane protein</topology>
    </subcellularLocation>
</comment>
<organism evidence="11 13">
    <name type="scientific">Tepidimonas ignava</name>
    <dbReference type="NCBI Taxonomy" id="114249"/>
    <lineage>
        <taxon>Bacteria</taxon>
        <taxon>Pseudomonadati</taxon>
        <taxon>Pseudomonadota</taxon>
        <taxon>Betaproteobacteria</taxon>
        <taxon>Burkholderiales</taxon>
        <taxon>Tepidimonas</taxon>
    </lineage>
</organism>
<feature type="transmembrane region" description="Helical" evidence="9">
    <location>
        <begin position="87"/>
        <end position="104"/>
    </location>
</feature>
<proteinExistence type="inferred from homology"/>
<keyword evidence="6 9" id="KW-1133">Transmembrane helix</keyword>
<reference evidence="12 14" key="2">
    <citation type="submission" date="2019-07" db="EMBL/GenBank/DDBJ databases">
        <title>Tepidimonas ignava SPS-1037 draft genome.</title>
        <authorList>
            <person name="Da Costa M.S."/>
            <person name="Froufe H.J.C."/>
            <person name="Egas C."/>
            <person name="Albuquerque L."/>
        </authorList>
    </citation>
    <scope>NUCLEOTIDE SEQUENCE [LARGE SCALE GENOMIC DNA]</scope>
    <source>
        <strain evidence="12 14">SPS-1037</strain>
    </source>
</reference>
<dbReference type="RefSeq" id="WP_185971235.1">
    <property type="nucleotide sequence ID" value="NZ_SMAH01000001.1"/>
</dbReference>
<evidence type="ECO:0000256" key="1">
    <source>
        <dbReference type="ARBA" id="ARBA00004429"/>
    </source>
</evidence>
<name>A0A4R3LKE7_9BURK</name>
<evidence type="ECO:0000256" key="6">
    <source>
        <dbReference type="ARBA" id="ARBA00022989"/>
    </source>
</evidence>
<comment type="subunit">
    <text evidence="9">The complex comprises the extracytoplasmic solute receptor protein and the two transmembrane proteins.</text>
</comment>
<dbReference type="Proteomes" id="UP000295536">
    <property type="component" value="Unassembled WGS sequence"/>
</dbReference>
<protein>
    <recommendedName>
        <fullName evidence="9">TRAP transporter small permease protein</fullName>
    </recommendedName>
</protein>
<dbReference type="EMBL" id="SMAH01000001">
    <property type="protein sequence ID" value="TCT00006.1"/>
    <property type="molecule type" value="Genomic_DNA"/>
</dbReference>
<reference evidence="11 13" key="1">
    <citation type="submission" date="2019-03" db="EMBL/GenBank/DDBJ databases">
        <title>Genomic Encyclopedia of Type Strains, Phase IV (KMG-IV): sequencing the most valuable type-strain genomes for metagenomic binning, comparative biology and taxonomic classification.</title>
        <authorList>
            <person name="Goeker M."/>
        </authorList>
    </citation>
    <scope>NUCLEOTIDE SEQUENCE [LARGE SCALE GENOMIC DNA]</scope>
    <source>
        <strain evidence="11 13">DSM 12034</strain>
    </source>
</reference>
<evidence type="ECO:0000256" key="9">
    <source>
        <dbReference type="RuleBase" id="RU369079"/>
    </source>
</evidence>
<evidence type="ECO:0000259" key="10">
    <source>
        <dbReference type="Pfam" id="PF04290"/>
    </source>
</evidence>
<comment type="caution">
    <text evidence="11">The sequence shown here is derived from an EMBL/GenBank/DDBJ whole genome shotgun (WGS) entry which is preliminary data.</text>
</comment>
<dbReference type="Proteomes" id="UP000315577">
    <property type="component" value="Unassembled WGS sequence"/>
</dbReference>
<dbReference type="Pfam" id="PF04290">
    <property type="entry name" value="DctQ"/>
    <property type="match status" value="1"/>
</dbReference>
<evidence type="ECO:0000313" key="12">
    <source>
        <dbReference type="EMBL" id="TSE19175.1"/>
    </source>
</evidence>
<dbReference type="EMBL" id="VJNC01000018">
    <property type="protein sequence ID" value="TSE19175.1"/>
    <property type="molecule type" value="Genomic_DNA"/>
</dbReference>
<dbReference type="AlphaFoldDB" id="A0A4R3LKE7"/>
<comment type="similarity">
    <text evidence="8 9">Belongs to the TRAP transporter small permease family.</text>
</comment>
<evidence type="ECO:0000256" key="5">
    <source>
        <dbReference type="ARBA" id="ARBA00022692"/>
    </source>
</evidence>
<feature type="transmembrane region" description="Helical" evidence="9">
    <location>
        <begin position="12"/>
        <end position="36"/>
    </location>
</feature>